<comment type="caution">
    <text evidence="3">The sequence shown here is derived from an EMBL/GenBank/DDBJ whole genome shotgun (WGS) entry which is preliminary data.</text>
</comment>
<evidence type="ECO:0000313" key="3">
    <source>
        <dbReference type="EMBL" id="TWO70856.1"/>
    </source>
</evidence>
<evidence type="ECO:0000256" key="1">
    <source>
        <dbReference type="SAM" id="MobiDB-lite"/>
    </source>
</evidence>
<dbReference type="InterPro" id="IPR036188">
    <property type="entry name" value="FAD/NAD-bd_sf"/>
</dbReference>
<dbReference type="PANTHER" id="PTHR42923">
    <property type="entry name" value="PROTOPORPHYRINOGEN OXIDASE"/>
    <property type="match status" value="1"/>
</dbReference>
<reference evidence="3 4" key="1">
    <citation type="submission" date="2019-07" db="EMBL/GenBank/DDBJ databases">
        <title>Caenimonas sedimenti sp. nov., isolated from activated sludge.</title>
        <authorList>
            <person name="Xu J."/>
        </authorList>
    </citation>
    <scope>NUCLEOTIDE SEQUENCE [LARGE SCALE GENOMIC DNA]</scope>
    <source>
        <strain evidence="3 4">HX-9-20</strain>
    </source>
</reference>
<name>A0A562ZR77_9BURK</name>
<feature type="region of interest" description="Disordered" evidence="1">
    <location>
        <begin position="1"/>
        <end position="21"/>
    </location>
</feature>
<feature type="domain" description="Amine oxidase" evidence="2">
    <location>
        <begin position="84"/>
        <end position="487"/>
    </location>
</feature>
<dbReference type="AlphaFoldDB" id="A0A562ZR77"/>
<dbReference type="PANTHER" id="PTHR42923:SF39">
    <property type="entry name" value="AMINO OXIDASE"/>
    <property type="match status" value="1"/>
</dbReference>
<dbReference type="InterPro" id="IPR002937">
    <property type="entry name" value="Amino_oxidase"/>
</dbReference>
<dbReference type="InterPro" id="IPR050464">
    <property type="entry name" value="Zeta_carotene_desat/Oxidored"/>
</dbReference>
<dbReference type="Proteomes" id="UP000318199">
    <property type="component" value="Unassembled WGS sequence"/>
</dbReference>
<dbReference type="OrthoDB" id="127573at2"/>
<evidence type="ECO:0000259" key="2">
    <source>
        <dbReference type="Pfam" id="PF01593"/>
    </source>
</evidence>
<sequence>MGQGASVSEQETPPPSGGRLGGGLARRAFLLAPAALAACTAKTEITGAFAGASAERGHLLRNPPPPQGARIERRTRVVIAGAGIAGLAAARALRQRGIEDFVVLDLEDAAGGNSRPGQVQGVACPLGAHYLPVPGDPAREVQDLLEDLGVRRRVAGRWTYDERMQCHAPQERLFFQGQWQPGLLPVLGVGATTLAQYTRFSQEVERLRESGHFTIPVRNQRVLHALDGERFSDWLDRHALTDPQLRWHLDYCCRDDYGSGTAAVSAWAGLHYFAARHGFHVPGGEDDDGEHEPLLTWPEGNGWLTRRLTEPLGERVRTARVVTRIAEQRHGVEVDVFDAVARRHERWQAAHCIVALPAFVAARVVVNAPPPLRALAGRTRYAPWIVANLHLRGPMRSAPGAALAWDNVVYGSPQGLGYVVATHQSLNPAPGPTVLSWYCAPGEAARAEVLRQPWTHWRDRVVAELAQVHPDLPGQLTHVEVARYGHAMAIPVPGALAQLPAAPRGPRMSYAHSDWAGYSIFEEAFTLGHHAGHAAAAATSNSASAAKSMANTRPT</sequence>
<dbReference type="Gene3D" id="3.50.50.60">
    <property type="entry name" value="FAD/NAD(P)-binding domain"/>
    <property type="match status" value="1"/>
</dbReference>
<dbReference type="SUPFAM" id="SSF51905">
    <property type="entry name" value="FAD/NAD(P)-binding domain"/>
    <property type="match status" value="1"/>
</dbReference>
<evidence type="ECO:0000313" key="4">
    <source>
        <dbReference type="Proteomes" id="UP000318199"/>
    </source>
</evidence>
<organism evidence="3 4">
    <name type="scientific">Caenimonas sedimenti</name>
    <dbReference type="NCBI Taxonomy" id="2596921"/>
    <lineage>
        <taxon>Bacteria</taxon>
        <taxon>Pseudomonadati</taxon>
        <taxon>Pseudomonadota</taxon>
        <taxon>Betaproteobacteria</taxon>
        <taxon>Burkholderiales</taxon>
        <taxon>Comamonadaceae</taxon>
        <taxon>Caenimonas</taxon>
    </lineage>
</organism>
<dbReference type="EMBL" id="VOBQ01000010">
    <property type="protein sequence ID" value="TWO70856.1"/>
    <property type="molecule type" value="Genomic_DNA"/>
</dbReference>
<accession>A0A562ZR77</accession>
<dbReference type="Pfam" id="PF01593">
    <property type="entry name" value="Amino_oxidase"/>
    <property type="match status" value="1"/>
</dbReference>
<feature type="compositionally biased region" description="Polar residues" evidence="1">
    <location>
        <begin position="1"/>
        <end position="11"/>
    </location>
</feature>
<keyword evidence="4" id="KW-1185">Reference proteome</keyword>
<dbReference type="RefSeq" id="WP_145893445.1">
    <property type="nucleotide sequence ID" value="NZ_VOBQ01000010.1"/>
</dbReference>
<dbReference type="GO" id="GO:0016491">
    <property type="term" value="F:oxidoreductase activity"/>
    <property type="evidence" value="ECO:0007669"/>
    <property type="project" value="InterPro"/>
</dbReference>
<protein>
    <submittedName>
        <fullName evidence="3">FAD-binding protein</fullName>
    </submittedName>
</protein>
<proteinExistence type="predicted"/>
<gene>
    <name evidence="3" type="ORF">FN976_12895</name>
</gene>